<organism evidence="2 3">
    <name type="scientific">Mixia osmundae (strain CBS 9802 / IAM 14324 / JCM 22182 / KY 12970)</name>
    <dbReference type="NCBI Taxonomy" id="764103"/>
    <lineage>
        <taxon>Eukaryota</taxon>
        <taxon>Fungi</taxon>
        <taxon>Dikarya</taxon>
        <taxon>Basidiomycota</taxon>
        <taxon>Pucciniomycotina</taxon>
        <taxon>Mixiomycetes</taxon>
        <taxon>Mixiales</taxon>
        <taxon>Mixiaceae</taxon>
        <taxon>Mixia</taxon>
    </lineage>
</organism>
<dbReference type="InParanoid" id="G7E761"/>
<sequence length="163" mass="16463">MMCTLLALVTLTAAKTQSIVWLTSATTHKPGLYLVWLSAGPSALGSSIAGMSTVCNSSNTKFTCSGDINNGLVVGPDGREIQALNDSLVNCKPGLYSVYLSGGSADLGKSIGGLSMACGSTNLHYVCQDAAGGGNIVNGAGEDIVAPGGSYVACVPWVPPIFC</sequence>
<comment type="caution">
    <text evidence="2">The sequence shown here is derived from an EMBL/GenBank/DDBJ whole genome shotgun (WGS) entry which is preliminary data.</text>
</comment>
<name>G7E761_MIXOS</name>
<dbReference type="Proteomes" id="UP000009131">
    <property type="component" value="Unassembled WGS sequence"/>
</dbReference>
<feature type="chain" id="PRO_5009955863" evidence="1">
    <location>
        <begin position="19"/>
        <end position="163"/>
    </location>
</feature>
<keyword evidence="3" id="KW-1185">Reference proteome</keyword>
<dbReference type="HOGENOM" id="CLU_1627499_0_0_1"/>
<dbReference type="EMBL" id="BABT02000153">
    <property type="protein sequence ID" value="GAA98671.1"/>
    <property type="molecule type" value="Genomic_DNA"/>
</dbReference>
<protein>
    <submittedName>
        <fullName evidence="2">Uncharacterized protein</fullName>
    </submittedName>
</protein>
<reference evidence="2 3" key="1">
    <citation type="journal article" date="2011" name="J. Gen. Appl. Microbiol.">
        <title>Draft genome sequencing of the enigmatic basidiomycete Mixia osmundae.</title>
        <authorList>
            <person name="Nishida H."/>
            <person name="Nagatsuka Y."/>
            <person name="Sugiyama J."/>
        </authorList>
    </citation>
    <scope>NUCLEOTIDE SEQUENCE [LARGE SCALE GENOMIC DNA]</scope>
    <source>
        <strain evidence="3">CBS 9802 / IAM 14324 / JCM 22182 / KY 12970</strain>
    </source>
</reference>
<gene>
    <name evidence="2" type="primary">Mo05359</name>
    <name evidence="2" type="ORF">E5Q_05359</name>
</gene>
<reference evidence="2 3" key="2">
    <citation type="journal article" date="2012" name="Open Biol.">
        <title>Characteristics of nucleosomes and linker DNA regions on the genome of the basidiomycete Mixia osmundae revealed by mono- and dinucleosome mapping.</title>
        <authorList>
            <person name="Nishida H."/>
            <person name="Kondo S."/>
            <person name="Matsumoto T."/>
            <person name="Suzuki Y."/>
            <person name="Yoshikawa H."/>
            <person name="Taylor T.D."/>
            <person name="Sugiyama J."/>
        </authorList>
    </citation>
    <scope>NUCLEOTIDE SEQUENCE [LARGE SCALE GENOMIC DNA]</scope>
    <source>
        <strain evidence="3">CBS 9802 / IAM 14324 / JCM 22182 / KY 12970</strain>
    </source>
</reference>
<keyword evidence="1" id="KW-0732">Signal</keyword>
<feature type="signal peptide" evidence="1">
    <location>
        <begin position="1"/>
        <end position="18"/>
    </location>
</feature>
<evidence type="ECO:0000313" key="2">
    <source>
        <dbReference type="EMBL" id="GAA98671.1"/>
    </source>
</evidence>
<dbReference type="AlphaFoldDB" id="G7E761"/>
<accession>G7E761</accession>
<proteinExistence type="predicted"/>
<dbReference type="RefSeq" id="XP_014567523.1">
    <property type="nucleotide sequence ID" value="XM_014712037.1"/>
</dbReference>
<evidence type="ECO:0000256" key="1">
    <source>
        <dbReference type="SAM" id="SignalP"/>
    </source>
</evidence>
<evidence type="ECO:0000313" key="3">
    <source>
        <dbReference type="Proteomes" id="UP000009131"/>
    </source>
</evidence>